<feature type="transmembrane region" description="Helical" evidence="9">
    <location>
        <begin position="221"/>
        <end position="244"/>
    </location>
</feature>
<dbReference type="Pfam" id="PF25539">
    <property type="entry name" value="Bestrophin_2"/>
    <property type="match status" value="1"/>
</dbReference>
<dbReference type="PANTHER" id="PTHR33281:SF19">
    <property type="entry name" value="VOLTAGE-DEPENDENT ANION CHANNEL-FORMING PROTEIN YNEE"/>
    <property type="match status" value="1"/>
</dbReference>
<comment type="similarity">
    <text evidence="8">Belongs to the anion channel-forming bestrophin (TC 1.A.46) family.</text>
</comment>
<evidence type="ECO:0000256" key="6">
    <source>
        <dbReference type="ARBA" id="ARBA00023065"/>
    </source>
</evidence>
<keyword evidence="11" id="KW-1185">Reference proteome</keyword>
<dbReference type="GO" id="GO:0005254">
    <property type="term" value="F:chloride channel activity"/>
    <property type="evidence" value="ECO:0007669"/>
    <property type="project" value="InterPro"/>
</dbReference>
<evidence type="ECO:0000313" key="10">
    <source>
        <dbReference type="EMBL" id="AIF46424.1"/>
    </source>
</evidence>
<dbReference type="PATRIC" id="fig|1217721.7.peg.773"/>
<dbReference type="OrthoDB" id="445589at2"/>
<dbReference type="STRING" id="1217721.HY57_03695"/>
<evidence type="ECO:0000256" key="8">
    <source>
        <dbReference type="ARBA" id="ARBA00034708"/>
    </source>
</evidence>
<dbReference type="KEGG" id="dja:HY57_03695"/>
<accession>A0A075JWY9</accession>
<evidence type="ECO:0000256" key="5">
    <source>
        <dbReference type="ARBA" id="ARBA00022989"/>
    </source>
</evidence>
<keyword evidence="7 9" id="KW-0472">Membrane</keyword>
<reference evidence="10 11" key="1">
    <citation type="submission" date="2014-07" db="EMBL/GenBank/DDBJ databases">
        <title>Complete Genome Sequence of Dyella japonica Strain A8 Isolated from Malaysian Tropical Soil.</title>
        <authorList>
            <person name="Hui R.K.H."/>
            <person name="Chen J.-W."/>
            <person name="Chan K.-G."/>
            <person name="Leung F.C.C."/>
        </authorList>
    </citation>
    <scope>NUCLEOTIDE SEQUENCE [LARGE SCALE GENOMIC DNA]</scope>
    <source>
        <strain evidence="10 11">A8</strain>
    </source>
</reference>
<evidence type="ECO:0000256" key="4">
    <source>
        <dbReference type="ARBA" id="ARBA00022692"/>
    </source>
</evidence>
<proteinExistence type="inferred from homology"/>
<sequence>MVIHPPHRSLRLMLFTLRGSIIPVIWKRVVGMMLLSVAVVLLEHRLPRTGVELGAIPPTLMGLTLAIFLGFRNTVAYQRWWEARTLWGELLIVLRNLARQTVSLPEGLSQEDRARMVHRLIAFAHALRHHLRGTPPGDDVSRWLTPADVAAMAGRPNPPNVLLGLIAQGYAQLRRDGRLDPILLANIDAQVTRVSYVLGGCERIHNTPIPFAYILLLHRTVYIYCLLLPFCLIGSVGWVTPLMVGVLSYTFFGLDALGDQIENPFDRLPNDLPLDALCRTIEIGLGELLGERDLPAPLQPVDGVLM</sequence>
<evidence type="ECO:0000256" key="9">
    <source>
        <dbReference type="SAM" id="Phobius"/>
    </source>
</evidence>
<feature type="transmembrane region" description="Helical" evidence="9">
    <location>
        <begin position="21"/>
        <end position="42"/>
    </location>
</feature>
<evidence type="ECO:0000256" key="2">
    <source>
        <dbReference type="ARBA" id="ARBA00022448"/>
    </source>
</evidence>
<evidence type="ECO:0000256" key="7">
    <source>
        <dbReference type="ARBA" id="ARBA00023136"/>
    </source>
</evidence>
<keyword evidence="3" id="KW-1003">Cell membrane</keyword>
<dbReference type="Proteomes" id="UP000027987">
    <property type="component" value="Chromosome"/>
</dbReference>
<gene>
    <name evidence="10" type="ORF">HY57_03695</name>
</gene>
<dbReference type="HOGENOM" id="CLU_029790_4_2_6"/>
<dbReference type="RefSeq" id="WP_019463685.1">
    <property type="nucleotide sequence ID" value="NZ_ALOY01000070.1"/>
</dbReference>
<keyword evidence="5 9" id="KW-1133">Transmembrane helix</keyword>
<comment type="subcellular location">
    <subcellularLocation>
        <location evidence="1">Cell membrane</location>
        <topology evidence="1">Multi-pass membrane protein</topology>
    </subcellularLocation>
</comment>
<keyword evidence="2" id="KW-0813">Transport</keyword>
<dbReference type="EMBL" id="CP008884">
    <property type="protein sequence ID" value="AIF46424.1"/>
    <property type="molecule type" value="Genomic_DNA"/>
</dbReference>
<dbReference type="PANTHER" id="PTHR33281">
    <property type="entry name" value="UPF0187 PROTEIN YNEE"/>
    <property type="match status" value="1"/>
</dbReference>
<dbReference type="AlphaFoldDB" id="A0A075JWY9"/>
<feature type="transmembrane region" description="Helical" evidence="9">
    <location>
        <begin position="54"/>
        <end position="71"/>
    </location>
</feature>
<dbReference type="InterPro" id="IPR044669">
    <property type="entry name" value="YneE/VCCN1/2-like"/>
</dbReference>
<evidence type="ECO:0000313" key="11">
    <source>
        <dbReference type="Proteomes" id="UP000027987"/>
    </source>
</evidence>
<name>A0A075JWY9_9GAMM</name>
<evidence type="ECO:0000256" key="1">
    <source>
        <dbReference type="ARBA" id="ARBA00004651"/>
    </source>
</evidence>
<dbReference type="GO" id="GO:0005886">
    <property type="term" value="C:plasma membrane"/>
    <property type="evidence" value="ECO:0007669"/>
    <property type="project" value="UniProtKB-SubCell"/>
</dbReference>
<keyword evidence="6" id="KW-0406">Ion transport</keyword>
<protein>
    <submittedName>
        <fullName evidence="10">Bestrophin</fullName>
    </submittedName>
</protein>
<evidence type="ECO:0000256" key="3">
    <source>
        <dbReference type="ARBA" id="ARBA00022475"/>
    </source>
</evidence>
<organism evidence="10 11">
    <name type="scientific">Dyella japonica A8</name>
    <dbReference type="NCBI Taxonomy" id="1217721"/>
    <lineage>
        <taxon>Bacteria</taxon>
        <taxon>Pseudomonadati</taxon>
        <taxon>Pseudomonadota</taxon>
        <taxon>Gammaproteobacteria</taxon>
        <taxon>Lysobacterales</taxon>
        <taxon>Rhodanobacteraceae</taxon>
        <taxon>Dyella</taxon>
    </lineage>
</organism>
<keyword evidence="4 9" id="KW-0812">Transmembrane</keyword>